<dbReference type="EMBL" id="DS113702">
    <property type="protein sequence ID" value="EAX97763.1"/>
    <property type="molecule type" value="Genomic_DNA"/>
</dbReference>
<feature type="compositionally biased region" description="Basic and acidic residues" evidence="1">
    <location>
        <begin position="38"/>
        <end position="66"/>
    </location>
</feature>
<dbReference type="AlphaFoldDB" id="A2FBH6"/>
<dbReference type="InParanoid" id="A2FBH6"/>
<feature type="region of interest" description="Disordered" evidence="1">
    <location>
        <begin position="1"/>
        <end position="23"/>
    </location>
</feature>
<feature type="region of interest" description="Disordered" evidence="1">
    <location>
        <begin position="38"/>
        <end position="86"/>
    </location>
</feature>
<dbReference type="STRING" id="5722.A2FBH6"/>
<gene>
    <name evidence="2" type="ORF">TVAG_080230</name>
</gene>
<dbReference type="RefSeq" id="XP_001310693.1">
    <property type="nucleotide sequence ID" value="XM_001310692.1"/>
</dbReference>
<feature type="compositionally biased region" description="Polar residues" evidence="1">
    <location>
        <begin position="1"/>
        <end position="19"/>
    </location>
</feature>
<dbReference type="VEuPathDB" id="TrichDB:TVAGG3_1006430"/>
<organism evidence="2 3">
    <name type="scientific">Trichomonas vaginalis (strain ATCC PRA-98 / G3)</name>
    <dbReference type="NCBI Taxonomy" id="412133"/>
    <lineage>
        <taxon>Eukaryota</taxon>
        <taxon>Metamonada</taxon>
        <taxon>Parabasalia</taxon>
        <taxon>Trichomonadida</taxon>
        <taxon>Trichomonadidae</taxon>
        <taxon>Trichomonas</taxon>
    </lineage>
</organism>
<dbReference type="OrthoDB" id="6022at2759"/>
<dbReference type="VEuPathDB" id="TrichDB:TVAG_080230"/>
<dbReference type="InterPro" id="IPR018609">
    <property type="entry name" value="Bud13"/>
</dbReference>
<accession>A2FBH6</accession>
<dbReference type="KEGG" id="tva:4755551"/>
<evidence type="ECO:0000256" key="1">
    <source>
        <dbReference type="SAM" id="MobiDB-lite"/>
    </source>
</evidence>
<dbReference type="Pfam" id="PF09736">
    <property type="entry name" value="Bud13"/>
    <property type="match status" value="1"/>
</dbReference>
<dbReference type="Proteomes" id="UP000001542">
    <property type="component" value="Unassembled WGS sequence"/>
</dbReference>
<name>A2FBH6_TRIV3</name>
<reference evidence="2" key="1">
    <citation type="submission" date="2006-10" db="EMBL/GenBank/DDBJ databases">
        <authorList>
            <person name="Amadeo P."/>
            <person name="Zhao Q."/>
            <person name="Wortman J."/>
            <person name="Fraser-Liggett C."/>
            <person name="Carlton J."/>
        </authorList>
    </citation>
    <scope>NUCLEOTIDE SEQUENCE</scope>
    <source>
        <strain evidence="2">G3</strain>
    </source>
</reference>
<sequence>MRGFNINNISSRPTNNSYSFKDFNRNRQPIKVIGYKEKKLGGWDEETQEKIEQITGKSKEETKEPEKIEEEESNSDIELNSKEGEDRWNEFQKMISEKKVEEQPKKKEISAADPFFIMMNKKTEKPLIDYIPGQPNRFGIHPGPWWDGIDRSNGYERRRFEKKQEVDEEKSKEIADRIARW</sequence>
<evidence type="ECO:0000313" key="2">
    <source>
        <dbReference type="EMBL" id="EAX97763.1"/>
    </source>
</evidence>
<evidence type="ECO:0000313" key="3">
    <source>
        <dbReference type="Proteomes" id="UP000001542"/>
    </source>
</evidence>
<reference evidence="2" key="2">
    <citation type="journal article" date="2007" name="Science">
        <title>Draft genome sequence of the sexually transmitted pathogen Trichomonas vaginalis.</title>
        <authorList>
            <person name="Carlton J.M."/>
            <person name="Hirt R.P."/>
            <person name="Silva J.C."/>
            <person name="Delcher A.L."/>
            <person name="Schatz M."/>
            <person name="Zhao Q."/>
            <person name="Wortman J.R."/>
            <person name="Bidwell S.L."/>
            <person name="Alsmark U.C.M."/>
            <person name="Besteiro S."/>
            <person name="Sicheritz-Ponten T."/>
            <person name="Noel C.J."/>
            <person name="Dacks J.B."/>
            <person name="Foster P.G."/>
            <person name="Simillion C."/>
            <person name="Van de Peer Y."/>
            <person name="Miranda-Saavedra D."/>
            <person name="Barton G.J."/>
            <person name="Westrop G.D."/>
            <person name="Mueller S."/>
            <person name="Dessi D."/>
            <person name="Fiori P.L."/>
            <person name="Ren Q."/>
            <person name="Paulsen I."/>
            <person name="Zhang H."/>
            <person name="Bastida-Corcuera F.D."/>
            <person name="Simoes-Barbosa A."/>
            <person name="Brown M.T."/>
            <person name="Hayes R.D."/>
            <person name="Mukherjee M."/>
            <person name="Okumura C.Y."/>
            <person name="Schneider R."/>
            <person name="Smith A.J."/>
            <person name="Vanacova S."/>
            <person name="Villalvazo M."/>
            <person name="Haas B.J."/>
            <person name="Pertea M."/>
            <person name="Feldblyum T.V."/>
            <person name="Utterback T.R."/>
            <person name="Shu C.L."/>
            <person name="Osoegawa K."/>
            <person name="de Jong P.J."/>
            <person name="Hrdy I."/>
            <person name="Horvathova L."/>
            <person name="Zubacova Z."/>
            <person name="Dolezal P."/>
            <person name="Malik S.B."/>
            <person name="Logsdon J.M. Jr."/>
            <person name="Henze K."/>
            <person name="Gupta A."/>
            <person name="Wang C.C."/>
            <person name="Dunne R.L."/>
            <person name="Upcroft J.A."/>
            <person name="Upcroft P."/>
            <person name="White O."/>
            <person name="Salzberg S.L."/>
            <person name="Tang P."/>
            <person name="Chiu C.-H."/>
            <person name="Lee Y.-S."/>
            <person name="Embley T.M."/>
            <person name="Coombs G.H."/>
            <person name="Mottram J.C."/>
            <person name="Tachezy J."/>
            <person name="Fraser-Liggett C.M."/>
            <person name="Johnson P.J."/>
        </authorList>
    </citation>
    <scope>NUCLEOTIDE SEQUENCE [LARGE SCALE GENOMIC DNA]</scope>
    <source>
        <strain evidence="2">G3</strain>
    </source>
</reference>
<evidence type="ECO:0008006" key="4">
    <source>
        <dbReference type="Google" id="ProtNLM"/>
    </source>
</evidence>
<keyword evidence="3" id="KW-1185">Reference proteome</keyword>
<proteinExistence type="predicted"/>
<protein>
    <recommendedName>
        <fullName evidence="4">Pre-mRNA-splicing factor CWC26</fullName>
    </recommendedName>
</protein>